<dbReference type="RefSeq" id="YP_009001232.1">
    <property type="nucleotide sequence ID" value="NC_023423.1"/>
</dbReference>
<reference evidence="1 2" key="1">
    <citation type="journal article" date="2014" name="Proc. Natl. Acad. Sci. U.S.A.">
        <title>Thirty-thousand-year-old distant relative of giant icosahedral DNA viruses with a pandoravirus morphology.</title>
        <authorList>
            <person name="Legendre M."/>
            <person name="Bartoli J."/>
            <person name="Shmakova L."/>
            <person name="Jeudy S."/>
            <person name="Labadie K."/>
            <person name="Adrait A."/>
            <person name="Lescot M."/>
            <person name="Poirot O."/>
            <person name="Bertaux L."/>
            <person name="Bruley C."/>
            <person name="Coute Y."/>
            <person name="Rivkina E."/>
            <person name="Abergel C."/>
            <person name="Claverie J.M."/>
        </authorList>
    </citation>
    <scope>NUCLEOTIDE SEQUENCE [LARGE SCALE GENOMIC DNA]</scope>
    <source>
        <strain evidence="1">P1084-T</strain>
    </source>
</reference>
<proteinExistence type="predicted"/>
<organism evidence="1 2">
    <name type="scientific">Pithovirus sibericum</name>
    <dbReference type="NCBI Taxonomy" id="1450746"/>
    <lineage>
        <taxon>Viruses</taxon>
        <taxon>Pithoviruses</taxon>
        <taxon>Orthopithovirinae</taxon>
        <taxon>Alphapithovirus</taxon>
        <taxon>Alphapithovirus sibericum</taxon>
    </lineage>
</organism>
<keyword evidence="2" id="KW-1185">Reference proteome</keyword>
<sequence length="422" mass="48129">MFDYIEINSLPTEIFESILIELEFETIQLICSERTEGKSWGFWAEKALKDFAIPKWYFDLALPRGMCGQDRFAEIVGRFHFLPSLYEDGGSRSAQHDIFTFAFQRNVKAVEGLIEMDKVSSNHHSFYRAQARSKDDSAIFLTKPLMELYVEGPTQWFYSSWGDEVTHDSSENNERILACFQALEKNNIGLVSLDLAKHPKDISFFAPHLINIQTPETLALVDQGIEILSQPENFFQLIKCVLASIKTGKFSLFERFYSLLKQISSTFVRSASSGNRIDDTIGYQLLGSALYFLQDKIAEFLFEQIDFSDMIASLASILVHGLRSHSKPISSYLLVKKLLPLVETSLQPSMVKSFCTDVCSIGDRDLLDLLFDKFEQIEDLAYFTGDLNCLQYLKEKGKISHKAISKFLECNSCPQMEKILTN</sequence>
<protein>
    <recommendedName>
        <fullName evidence="3">F-box domain-containing protein</fullName>
    </recommendedName>
</protein>
<evidence type="ECO:0000313" key="2">
    <source>
        <dbReference type="Proteomes" id="UP000202176"/>
    </source>
</evidence>
<dbReference type="KEGG" id="vg:18266358"/>
<accession>W5S6D3</accession>
<gene>
    <name evidence="1" type="ORF">pv_330</name>
</gene>
<name>W5S6D3_9VIRU</name>
<dbReference type="GeneID" id="18266358"/>
<evidence type="ECO:0008006" key="3">
    <source>
        <dbReference type="Google" id="ProtNLM"/>
    </source>
</evidence>
<dbReference type="EMBL" id="KF740664">
    <property type="protein sequence ID" value="AHH01897.1"/>
    <property type="molecule type" value="Genomic_DNA"/>
</dbReference>
<evidence type="ECO:0000313" key="1">
    <source>
        <dbReference type="EMBL" id="AHH01897.1"/>
    </source>
</evidence>
<dbReference type="Proteomes" id="UP000202176">
    <property type="component" value="Segment"/>
</dbReference>